<feature type="domain" description="RNase H type-1" evidence="1">
    <location>
        <begin position="550"/>
        <end position="680"/>
    </location>
</feature>
<name>A0AAW0KVA5_QUESU</name>
<dbReference type="CDD" id="cd06222">
    <property type="entry name" value="RNase_H_like"/>
    <property type="match status" value="1"/>
</dbReference>
<dbReference type="Pfam" id="PF13456">
    <property type="entry name" value="RVT_3"/>
    <property type="match status" value="1"/>
</dbReference>
<keyword evidence="3" id="KW-1185">Reference proteome</keyword>
<dbReference type="GO" id="GO:0003676">
    <property type="term" value="F:nucleic acid binding"/>
    <property type="evidence" value="ECO:0007669"/>
    <property type="project" value="InterPro"/>
</dbReference>
<dbReference type="InterPro" id="IPR036397">
    <property type="entry name" value="RNaseH_sf"/>
</dbReference>
<proteinExistence type="predicted"/>
<dbReference type="SUPFAM" id="SSF53098">
    <property type="entry name" value="Ribonuclease H-like"/>
    <property type="match status" value="1"/>
</dbReference>
<comment type="caution">
    <text evidence="2">The sequence shown here is derived from an EMBL/GenBank/DDBJ whole genome shotgun (WGS) entry which is preliminary data.</text>
</comment>
<dbReference type="InterPro" id="IPR044730">
    <property type="entry name" value="RNase_H-like_dom_plant"/>
</dbReference>
<dbReference type="GO" id="GO:0004523">
    <property type="term" value="F:RNA-DNA hybrid ribonuclease activity"/>
    <property type="evidence" value="ECO:0007669"/>
    <property type="project" value="InterPro"/>
</dbReference>
<reference evidence="2 3" key="1">
    <citation type="journal article" date="2018" name="Sci. Data">
        <title>The draft genome sequence of cork oak.</title>
        <authorList>
            <person name="Ramos A.M."/>
            <person name="Usie A."/>
            <person name="Barbosa P."/>
            <person name="Barros P.M."/>
            <person name="Capote T."/>
            <person name="Chaves I."/>
            <person name="Simoes F."/>
            <person name="Abreu I."/>
            <person name="Carrasquinho I."/>
            <person name="Faro C."/>
            <person name="Guimaraes J.B."/>
            <person name="Mendonca D."/>
            <person name="Nobrega F."/>
            <person name="Rodrigues L."/>
            <person name="Saibo N.J.M."/>
            <person name="Varela M.C."/>
            <person name="Egas C."/>
            <person name="Matos J."/>
            <person name="Miguel C.M."/>
            <person name="Oliveira M.M."/>
            <person name="Ricardo C.P."/>
            <person name="Goncalves S."/>
        </authorList>
    </citation>
    <scope>NUCLEOTIDE SEQUENCE [LARGE SCALE GENOMIC DNA]</scope>
    <source>
        <strain evidence="3">cv. HL8</strain>
    </source>
</reference>
<dbReference type="Gene3D" id="3.30.420.10">
    <property type="entry name" value="Ribonuclease H-like superfamily/Ribonuclease H"/>
    <property type="match status" value="1"/>
</dbReference>
<dbReference type="Pfam" id="PF13966">
    <property type="entry name" value="zf-RVT"/>
    <property type="match status" value="1"/>
</dbReference>
<accession>A0AAW0KVA5</accession>
<evidence type="ECO:0000313" key="3">
    <source>
        <dbReference type="Proteomes" id="UP000237347"/>
    </source>
</evidence>
<dbReference type="Proteomes" id="UP000237347">
    <property type="component" value="Unassembled WGS sequence"/>
</dbReference>
<evidence type="ECO:0000259" key="1">
    <source>
        <dbReference type="PROSITE" id="PS50879"/>
    </source>
</evidence>
<dbReference type="InterPro" id="IPR002156">
    <property type="entry name" value="RNaseH_domain"/>
</dbReference>
<dbReference type="PANTHER" id="PTHR33116:SF86">
    <property type="entry name" value="REVERSE TRANSCRIPTASE DOMAIN-CONTAINING PROTEIN"/>
    <property type="match status" value="1"/>
</dbReference>
<dbReference type="InterPro" id="IPR012337">
    <property type="entry name" value="RNaseH-like_sf"/>
</dbReference>
<evidence type="ECO:0000313" key="2">
    <source>
        <dbReference type="EMBL" id="KAK7842860.1"/>
    </source>
</evidence>
<dbReference type="AlphaFoldDB" id="A0AAW0KVA5"/>
<protein>
    <submittedName>
        <fullName evidence="2">Ribonuclease h protein</fullName>
    </submittedName>
</protein>
<sequence>MEFLSALINKKCEEGVWGRVKALRNGPGFSHIFFTDDLLLFAKATQENCEAIFEVLEEFCSATGLKISREKPKVFFSPTVSTEDRVNLTNQLDICETNNLGNYLGFPLRHKGRNRNEFLFIIDRVQAKLAGWKSNCLSPVGRLVLLKAVVTPIVEYFMQCCKLPIRVSERIDKLTRDFLWGSNDERQRMHMVGWDKVTNPTCIGGLGLFQVKARNDAILAKLCWRIASNLDAAWSQMLCKKYLTPARLNDRGRKYPASRTWKAYKIGGLIFNKGLKWVISNGEGVNVWNDFWLPSGPLRGLIHGPLVEGEGNISVKDFLAYERSFSFVLPDLIVQEIRGIPPALNSACEDILIWAFSKDGNFSLISAYLLAKDLNPLNLPTSKMWVWKSKTTPCIKFFFWLCFHGSIPCKEVLGSCGFNLDTVCELCGCNSESIIHILRDCDVARNVWRNLGINDDNQEFYNTPLTVWLKKNCELSFSLARTGIPWNFLFPQAVWLLWLHRNSYIFRNKRIDESLHLQCIKKSVEFYAIVPNSSNKPPRTQIQVKWMKPNPGWVKLNTDGAVGGALGKAGRGGVLHCNRGNWVAGFIRKLGAVSSTKAELWALKDGLLLAKQLNIQHINIEIDAKYIVHLLSDPNTINLMLEPLLNDCRTLINLMPNCTVSHIFREANSCADILAKLGAELVSGFHILYEPPPVVENALAFDKAELFCNRLII</sequence>
<organism evidence="2 3">
    <name type="scientific">Quercus suber</name>
    <name type="common">Cork oak</name>
    <dbReference type="NCBI Taxonomy" id="58331"/>
    <lineage>
        <taxon>Eukaryota</taxon>
        <taxon>Viridiplantae</taxon>
        <taxon>Streptophyta</taxon>
        <taxon>Embryophyta</taxon>
        <taxon>Tracheophyta</taxon>
        <taxon>Spermatophyta</taxon>
        <taxon>Magnoliopsida</taxon>
        <taxon>eudicotyledons</taxon>
        <taxon>Gunneridae</taxon>
        <taxon>Pentapetalae</taxon>
        <taxon>rosids</taxon>
        <taxon>fabids</taxon>
        <taxon>Fagales</taxon>
        <taxon>Fagaceae</taxon>
        <taxon>Quercus</taxon>
    </lineage>
</organism>
<dbReference type="EMBL" id="PKMF04000214">
    <property type="protein sequence ID" value="KAK7842860.1"/>
    <property type="molecule type" value="Genomic_DNA"/>
</dbReference>
<dbReference type="PROSITE" id="PS50879">
    <property type="entry name" value="RNASE_H_1"/>
    <property type="match status" value="1"/>
</dbReference>
<dbReference type="InterPro" id="IPR026960">
    <property type="entry name" value="RVT-Znf"/>
</dbReference>
<gene>
    <name evidence="2" type="ORF">CFP56_013316</name>
</gene>
<dbReference type="PANTHER" id="PTHR33116">
    <property type="entry name" value="REVERSE TRANSCRIPTASE ZINC-BINDING DOMAIN-CONTAINING PROTEIN-RELATED-RELATED"/>
    <property type="match status" value="1"/>
</dbReference>